<dbReference type="EMBL" id="CM043808">
    <property type="protein sequence ID" value="KAI4801917.1"/>
    <property type="molecule type" value="Genomic_DNA"/>
</dbReference>
<dbReference type="Proteomes" id="UP001057452">
    <property type="component" value="Chromosome 24"/>
</dbReference>
<feature type="non-terminal residue" evidence="1">
    <location>
        <position position="1"/>
    </location>
</feature>
<reference evidence="1" key="1">
    <citation type="submission" date="2022-05" db="EMBL/GenBank/DDBJ databases">
        <title>Chromosome-level genome of Chaenocephalus aceratus.</title>
        <authorList>
            <person name="Park H."/>
        </authorList>
    </citation>
    <scope>NUCLEOTIDE SEQUENCE</scope>
    <source>
        <strain evidence="1">KU_202001</strain>
    </source>
</reference>
<accession>A0ACB9VPD5</accession>
<name>A0ACB9VPD5_CHAAC</name>
<evidence type="ECO:0000313" key="2">
    <source>
        <dbReference type="Proteomes" id="UP001057452"/>
    </source>
</evidence>
<organism evidence="1 2">
    <name type="scientific">Chaenocephalus aceratus</name>
    <name type="common">Blackfin icefish</name>
    <name type="synonym">Chaenichthys aceratus</name>
    <dbReference type="NCBI Taxonomy" id="36190"/>
    <lineage>
        <taxon>Eukaryota</taxon>
        <taxon>Metazoa</taxon>
        <taxon>Chordata</taxon>
        <taxon>Craniata</taxon>
        <taxon>Vertebrata</taxon>
        <taxon>Euteleostomi</taxon>
        <taxon>Actinopterygii</taxon>
        <taxon>Neopterygii</taxon>
        <taxon>Teleostei</taxon>
        <taxon>Neoteleostei</taxon>
        <taxon>Acanthomorphata</taxon>
        <taxon>Eupercaria</taxon>
        <taxon>Perciformes</taxon>
        <taxon>Notothenioidei</taxon>
        <taxon>Channichthyidae</taxon>
        <taxon>Chaenocephalus</taxon>
    </lineage>
</organism>
<sequence>DRGERGFRGEKGDRGDRGDKTESLICTALGTSQRVKDEWMEETLVRLVNGSGLHEGRVEVFHERRWGTICDDVWDQKDGDVVCRMLGYRGAAEVHKTGRFGQADRPIKTVAKLKGLSQTSSTGLIWMDDVACAGTEATIHQCKFSGWGKTNCGHVEDAGVTCAV</sequence>
<protein>
    <submittedName>
        <fullName evidence="1">Uncharacterized protein</fullName>
    </submittedName>
</protein>
<keyword evidence="2" id="KW-1185">Reference proteome</keyword>
<comment type="caution">
    <text evidence="1">The sequence shown here is derived from an EMBL/GenBank/DDBJ whole genome shotgun (WGS) entry which is preliminary data.</text>
</comment>
<gene>
    <name evidence="1" type="ORF">KUCAC02_019784</name>
</gene>
<proteinExistence type="predicted"/>
<evidence type="ECO:0000313" key="1">
    <source>
        <dbReference type="EMBL" id="KAI4801917.1"/>
    </source>
</evidence>